<comment type="caution">
    <text evidence="3">The sequence shown here is derived from an EMBL/GenBank/DDBJ whole genome shotgun (WGS) entry which is preliminary data.</text>
</comment>
<sequence>MPSVPLLFTLLLALSVDACNARHLRMHAKDPSSRYNESSKVSAKVIPDENSVHGNPAESTSSKGVALEKKQGFSTVERTEDVKGKNEGVSGALRASTLVKVTWPVPRGGAKEHPGFDADYVGPTTNPPSHN</sequence>
<name>A0A4S8KGM5_MUSBA</name>
<feature type="signal peptide" evidence="2">
    <location>
        <begin position="1"/>
        <end position="21"/>
    </location>
</feature>
<evidence type="ECO:0000313" key="4">
    <source>
        <dbReference type="Proteomes" id="UP000317650"/>
    </source>
</evidence>
<dbReference type="AlphaFoldDB" id="A0A4S8KGM5"/>
<evidence type="ECO:0000256" key="1">
    <source>
        <dbReference type="SAM" id="MobiDB-lite"/>
    </source>
</evidence>
<keyword evidence="2" id="KW-0732">Signal</keyword>
<gene>
    <name evidence="3" type="ORF">C4D60_Mb04t33990</name>
</gene>
<dbReference type="EMBL" id="PYDT01000001">
    <property type="protein sequence ID" value="THU74496.1"/>
    <property type="molecule type" value="Genomic_DNA"/>
</dbReference>
<protein>
    <submittedName>
        <fullName evidence="3">Uncharacterized protein</fullName>
    </submittedName>
</protein>
<organism evidence="3 4">
    <name type="scientific">Musa balbisiana</name>
    <name type="common">Banana</name>
    <dbReference type="NCBI Taxonomy" id="52838"/>
    <lineage>
        <taxon>Eukaryota</taxon>
        <taxon>Viridiplantae</taxon>
        <taxon>Streptophyta</taxon>
        <taxon>Embryophyta</taxon>
        <taxon>Tracheophyta</taxon>
        <taxon>Spermatophyta</taxon>
        <taxon>Magnoliopsida</taxon>
        <taxon>Liliopsida</taxon>
        <taxon>Zingiberales</taxon>
        <taxon>Musaceae</taxon>
        <taxon>Musa</taxon>
    </lineage>
</organism>
<feature type="region of interest" description="Disordered" evidence="1">
    <location>
        <begin position="26"/>
        <end position="88"/>
    </location>
</feature>
<proteinExistence type="predicted"/>
<dbReference type="Proteomes" id="UP000317650">
    <property type="component" value="Chromosome 4"/>
</dbReference>
<dbReference type="PANTHER" id="PTHR34961">
    <property type="entry name" value="TRANSMEMBRANE PROTEIN"/>
    <property type="match status" value="1"/>
</dbReference>
<feature type="compositionally biased region" description="Basic and acidic residues" evidence="1">
    <location>
        <begin position="66"/>
        <end position="86"/>
    </location>
</feature>
<reference evidence="3 4" key="1">
    <citation type="journal article" date="2019" name="Nat. Plants">
        <title>Genome sequencing of Musa balbisiana reveals subgenome evolution and function divergence in polyploid bananas.</title>
        <authorList>
            <person name="Yao X."/>
        </authorList>
    </citation>
    <scope>NUCLEOTIDE SEQUENCE [LARGE SCALE GENOMIC DNA]</scope>
    <source>
        <strain evidence="4">cv. DH-PKW</strain>
        <tissue evidence="3">Leaves</tissue>
    </source>
</reference>
<feature type="region of interest" description="Disordered" evidence="1">
    <location>
        <begin position="105"/>
        <end position="131"/>
    </location>
</feature>
<accession>A0A4S8KGM5</accession>
<feature type="chain" id="PRO_5020707387" evidence="2">
    <location>
        <begin position="22"/>
        <end position="131"/>
    </location>
</feature>
<evidence type="ECO:0000313" key="3">
    <source>
        <dbReference type="EMBL" id="THU74496.1"/>
    </source>
</evidence>
<dbReference type="InterPro" id="IPR053313">
    <property type="entry name" value="RGF"/>
</dbReference>
<dbReference type="PANTHER" id="PTHR34961:SF1">
    <property type="entry name" value="ROOT MERISTEM GROWTH FACTOR 10"/>
    <property type="match status" value="1"/>
</dbReference>
<evidence type="ECO:0000256" key="2">
    <source>
        <dbReference type="SAM" id="SignalP"/>
    </source>
</evidence>
<keyword evidence="4" id="KW-1185">Reference proteome</keyword>